<dbReference type="AlphaFoldDB" id="A0A8T2PQC6"/>
<feature type="compositionally biased region" description="Basic and acidic residues" evidence="1">
    <location>
        <begin position="114"/>
        <end position="124"/>
    </location>
</feature>
<keyword evidence="3" id="KW-1185">Reference proteome</keyword>
<evidence type="ECO:0000256" key="1">
    <source>
        <dbReference type="SAM" id="MobiDB-lite"/>
    </source>
</evidence>
<name>A0A8T2PQC6_9TELE</name>
<gene>
    <name evidence="2" type="ORF">JZ751_011689</name>
</gene>
<sequence length="124" mass="13615">MNELKTAGKTDSMENTFQPSLECRKLPTRKFIHHLLSLTVCFAFGTGDTNRNRGGSHINDIIALGPGCSPTMHSGTESPHRDQPIAHNAVEGKGRASGKGRREREDIATDPTDQPDRPTKFPLH</sequence>
<dbReference type="EMBL" id="JAFBMS010000003">
    <property type="protein sequence ID" value="KAG9353570.1"/>
    <property type="molecule type" value="Genomic_DNA"/>
</dbReference>
<accession>A0A8T2PQC6</accession>
<organism evidence="2 3">
    <name type="scientific">Albula glossodonta</name>
    <name type="common">roundjaw bonefish</name>
    <dbReference type="NCBI Taxonomy" id="121402"/>
    <lineage>
        <taxon>Eukaryota</taxon>
        <taxon>Metazoa</taxon>
        <taxon>Chordata</taxon>
        <taxon>Craniata</taxon>
        <taxon>Vertebrata</taxon>
        <taxon>Euteleostomi</taxon>
        <taxon>Actinopterygii</taxon>
        <taxon>Neopterygii</taxon>
        <taxon>Teleostei</taxon>
        <taxon>Albuliformes</taxon>
        <taxon>Albulidae</taxon>
        <taxon>Albula</taxon>
    </lineage>
</organism>
<evidence type="ECO:0000313" key="3">
    <source>
        <dbReference type="Proteomes" id="UP000824540"/>
    </source>
</evidence>
<reference evidence="2" key="1">
    <citation type="thesis" date="2021" institute="BYU ScholarsArchive" country="Provo, UT, USA">
        <title>Applications of and Algorithms for Genome Assembly and Genomic Analyses with an Emphasis on Marine Teleosts.</title>
        <authorList>
            <person name="Pickett B.D."/>
        </authorList>
    </citation>
    <scope>NUCLEOTIDE SEQUENCE</scope>
    <source>
        <strain evidence="2">HI-2016</strain>
    </source>
</reference>
<protein>
    <submittedName>
        <fullName evidence="2">Uncharacterized protein</fullName>
    </submittedName>
</protein>
<evidence type="ECO:0000313" key="2">
    <source>
        <dbReference type="EMBL" id="KAG9353570.1"/>
    </source>
</evidence>
<dbReference type="Proteomes" id="UP000824540">
    <property type="component" value="Unassembled WGS sequence"/>
</dbReference>
<feature type="region of interest" description="Disordered" evidence="1">
    <location>
        <begin position="68"/>
        <end position="124"/>
    </location>
</feature>
<feature type="compositionally biased region" description="Basic and acidic residues" evidence="1">
    <location>
        <begin position="78"/>
        <end position="107"/>
    </location>
</feature>
<comment type="caution">
    <text evidence="2">The sequence shown here is derived from an EMBL/GenBank/DDBJ whole genome shotgun (WGS) entry which is preliminary data.</text>
</comment>
<proteinExistence type="predicted"/>